<dbReference type="GO" id="GO:0016282">
    <property type="term" value="C:eukaryotic 43S preinitiation complex"/>
    <property type="evidence" value="ECO:0007669"/>
    <property type="project" value="UniProtKB-UniRule"/>
</dbReference>
<comment type="subunit">
    <text evidence="4">Component of the eukaryotic translation initiation factor 3 (eIF-3) complex.</text>
</comment>
<dbReference type="InterPro" id="IPR000555">
    <property type="entry name" value="JAMM/MPN+_dom"/>
</dbReference>
<dbReference type="InterPro" id="IPR050242">
    <property type="entry name" value="JAMM_MPN+_peptidase_M67A"/>
</dbReference>
<dbReference type="AlphaFoldDB" id="A0AAN9B8I4"/>
<accession>A0AAN9B8I4</accession>
<reference evidence="7 8" key="1">
    <citation type="submission" date="2024-02" db="EMBL/GenBank/DDBJ databases">
        <title>Chromosome-scale genome assembly of the rough periwinkle Littorina saxatilis.</title>
        <authorList>
            <person name="De Jode A."/>
            <person name="Faria R."/>
            <person name="Formenti G."/>
            <person name="Sims Y."/>
            <person name="Smith T.P."/>
            <person name="Tracey A."/>
            <person name="Wood J.M.D."/>
            <person name="Zagrodzka Z.B."/>
            <person name="Johannesson K."/>
            <person name="Butlin R.K."/>
            <person name="Leder E.H."/>
        </authorList>
    </citation>
    <scope>NUCLEOTIDE SEQUENCE [LARGE SCALE GENOMIC DNA]</scope>
    <source>
        <strain evidence="7">Snail1</strain>
        <tissue evidence="7">Muscle</tissue>
    </source>
</reference>
<sequence length="336" mass="38619">MASRRQDSHVQFVQIDGLVALKIIKHSQEEGAGGTDLVQGVLLGLVVDNRLEITNCFPFPRHSEEDDFDEMQYQMEMMRNLRHVNIDHLHVGWYQSTYFGSFINRPLLDSQFNYQHSIEESVVLIYDPLKTTQGFLALKAYRLTPAMMKFYKDADFTPDAIAKHSISFENMFEEIPVVLKNSHLCNALLCELAPPTKRDEKYNFLDLGTSAVLEKNLRQLMECVDDVAMDTNKYLNFMRQNFRQQQAKQQYLQKRQQENQQRQVRGEPPLPEEDINKMFKPLQSPPRLDCLLVANQIDQYCNSISQFSAQSIAKLFMAESLQENAGDSAAASSTSS</sequence>
<dbReference type="Pfam" id="PF01398">
    <property type="entry name" value="JAB"/>
    <property type="match status" value="1"/>
</dbReference>
<dbReference type="GO" id="GO:0033290">
    <property type="term" value="C:eukaryotic 48S preinitiation complex"/>
    <property type="evidence" value="ECO:0007669"/>
    <property type="project" value="UniProtKB-UniRule"/>
</dbReference>
<feature type="region of interest" description="Disordered" evidence="5">
    <location>
        <begin position="248"/>
        <end position="274"/>
    </location>
</feature>
<gene>
    <name evidence="7" type="ORF">V1264_024047</name>
</gene>
<dbReference type="CDD" id="cd08065">
    <property type="entry name" value="MPN_eIF3h"/>
    <property type="match status" value="1"/>
</dbReference>
<evidence type="ECO:0000259" key="6">
    <source>
        <dbReference type="PROSITE" id="PS50249"/>
    </source>
</evidence>
<dbReference type="GO" id="GO:0003743">
    <property type="term" value="F:translation initiation factor activity"/>
    <property type="evidence" value="ECO:0007669"/>
    <property type="project" value="UniProtKB-UniRule"/>
</dbReference>
<dbReference type="PROSITE" id="PS50249">
    <property type="entry name" value="MPN"/>
    <property type="match status" value="1"/>
</dbReference>
<organism evidence="7 8">
    <name type="scientific">Littorina saxatilis</name>
    <dbReference type="NCBI Taxonomy" id="31220"/>
    <lineage>
        <taxon>Eukaryota</taxon>
        <taxon>Metazoa</taxon>
        <taxon>Spiralia</taxon>
        <taxon>Lophotrochozoa</taxon>
        <taxon>Mollusca</taxon>
        <taxon>Gastropoda</taxon>
        <taxon>Caenogastropoda</taxon>
        <taxon>Littorinimorpha</taxon>
        <taxon>Littorinoidea</taxon>
        <taxon>Littorinidae</taxon>
        <taxon>Littorina</taxon>
    </lineage>
</organism>
<evidence type="ECO:0000256" key="5">
    <source>
        <dbReference type="SAM" id="MobiDB-lite"/>
    </source>
</evidence>
<evidence type="ECO:0000256" key="3">
    <source>
        <dbReference type="ARBA" id="ARBA00022917"/>
    </source>
</evidence>
<dbReference type="Gene3D" id="3.40.140.10">
    <property type="entry name" value="Cytidine Deaminase, domain 2"/>
    <property type="match status" value="1"/>
</dbReference>
<comment type="function">
    <text evidence="4">Component of the eukaryotic translation initiation factor 3 (eIF-3) complex, which is involved in protein synthesis of a specialized repertoire of mRNAs and, together with other initiation factors, stimulates binding of mRNA and methionyl-tRNAi to the 40S ribosome. The eIF-3 complex specifically targets and initiates translation of a subset of mRNAs involved in cell proliferation.</text>
</comment>
<dbReference type="InterPro" id="IPR037518">
    <property type="entry name" value="MPN"/>
</dbReference>
<comment type="caution">
    <text evidence="7">The sequence shown here is derived from an EMBL/GenBank/DDBJ whole genome shotgun (WGS) entry which is preliminary data.</text>
</comment>
<comment type="similarity">
    <text evidence="4">Belongs to the eIF-3 subunit H family.</text>
</comment>
<evidence type="ECO:0000313" key="7">
    <source>
        <dbReference type="EMBL" id="KAK7101228.1"/>
    </source>
</evidence>
<dbReference type="InterPro" id="IPR045810">
    <property type="entry name" value="eIF3h_C"/>
</dbReference>
<feature type="compositionally biased region" description="Low complexity" evidence="5">
    <location>
        <begin position="248"/>
        <end position="263"/>
    </location>
</feature>
<evidence type="ECO:0000256" key="1">
    <source>
        <dbReference type="ARBA" id="ARBA00022490"/>
    </source>
</evidence>
<dbReference type="GO" id="GO:0008237">
    <property type="term" value="F:metallopeptidase activity"/>
    <property type="evidence" value="ECO:0007669"/>
    <property type="project" value="InterPro"/>
</dbReference>
<comment type="subcellular location">
    <subcellularLocation>
        <location evidence="4">Cytoplasm</location>
    </subcellularLocation>
</comment>
<keyword evidence="8" id="KW-1185">Reference proteome</keyword>
<dbReference type="FunFam" id="3.40.140.10:FF:000045">
    <property type="entry name" value="Eukaryotic translation initiation factor 3 subunit H"/>
    <property type="match status" value="1"/>
</dbReference>
<dbReference type="GO" id="GO:0005852">
    <property type="term" value="C:eukaryotic translation initiation factor 3 complex"/>
    <property type="evidence" value="ECO:0007669"/>
    <property type="project" value="UniProtKB-UniRule"/>
</dbReference>
<evidence type="ECO:0000313" key="8">
    <source>
        <dbReference type="Proteomes" id="UP001374579"/>
    </source>
</evidence>
<protein>
    <recommendedName>
        <fullName evidence="4">Eukaryotic translation initiation factor 3 subunit H</fullName>
        <shortName evidence="4">eIF3h</shortName>
    </recommendedName>
</protein>
<proteinExistence type="inferred from homology"/>
<dbReference type="GO" id="GO:0001732">
    <property type="term" value="P:formation of cytoplasmic translation initiation complex"/>
    <property type="evidence" value="ECO:0007669"/>
    <property type="project" value="UniProtKB-UniRule"/>
</dbReference>
<keyword evidence="3 4" id="KW-0648">Protein biosynthesis</keyword>
<keyword evidence="1 4" id="KW-0963">Cytoplasm</keyword>
<evidence type="ECO:0000256" key="4">
    <source>
        <dbReference type="HAMAP-Rule" id="MF_03007"/>
    </source>
</evidence>
<dbReference type="InterPro" id="IPR027524">
    <property type="entry name" value="eIF3h"/>
</dbReference>
<name>A0AAN9B8I4_9CAEN</name>
<dbReference type="HAMAP" id="MF_03007">
    <property type="entry name" value="eIF3h"/>
    <property type="match status" value="1"/>
</dbReference>
<dbReference type="PANTHER" id="PTHR10410">
    <property type="entry name" value="EUKARYOTIC TRANSLATION INITIATION FACTOR 3 -RELATED"/>
    <property type="match status" value="1"/>
</dbReference>
<dbReference type="SMART" id="SM00232">
    <property type="entry name" value="JAB_MPN"/>
    <property type="match status" value="1"/>
</dbReference>
<evidence type="ECO:0000256" key="2">
    <source>
        <dbReference type="ARBA" id="ARBA00022540"/>
    </source>
</evidence>
<dbReference type="Proteomes" id="UP001374579">
    <property type="component" value="Unassembled WGS sequence"/>
</dbReference>
<dbReference type="Pfam" id="PF19445">
    <property type="entry name" value="eIF3h_C"/>
    <property type="match status" value="1"/>
</dbReference>
<dbReference type="EMBL" id="JBAMIC010000011">
    <property type="protein sequence ID" value="KAK7101227.1"/>
    <property type="molecule type" value="Genomic_DNA"/>
</dbReference>
<dbReference type="EMBL" id="JBAMIC010000011">
    <property type="protein sequence ID" value="KAK7101228.1"/>
    <property type="molecule type" value="Genomic_DNA"/>
</dbReference>
<feature type="domain" description="MPN" evidence="6">
    <location>
        <begin position="13"/>
        <end position="147"/>
    </location>
</feature>
<keyword evidence="2 4" id="KW-0396">Initiation factor</keyword>